<feature type="compositionally biased region" description="Low complexity" evidence="1">
    <location>
        <begin position="300"/>
        <end position="311"/>
    </location>
</feature>
<feature type="region of interest" description="Disordered" evidence="1">
    <location>
        <begin position="237"/>
        <end position="357"/>
    </location>
</feature>
<reference evidence="2 3" key="1">
    <citation type="journal article" date="2012" name="Genome Biol.">
        <title>Genome and low-iron response of an oceanic diatom adapted to chronic iron limitation.</title>
        <authorList>
            <person name="Lommer M."/>
            <person name="Specht M."/>
            <person name="Roy A.S."/>
            <person name="Kraemer L."/>
            <person name="Andreson R."/>
            <person name="Gutowska M.A."/>
            <person name="Wolf J."/>
            <person name="Bergner S.V."/>
            <person name="Schilhabel M.B."/>
            <person name="Klostermeier U.C."/>
            <person name="Beiko R.G."/>
            <person name="Rosenstiel P."/>
            <person name="Hippler M."/>
            <person name="Laroche J."/>
        </authorList>
    </citation>
    <scope>NUCLEOTIDE SEQUENCE [LARGE SCALE GENOMIC DNA]</scope>
    <source>
        <strain evidence="2 3">CCMP1005</strain>
    </source>
</reference>
<keyword evidence="3" id="KW-1185">Reference proteome</keyword>
<dbReference type="EMBL" id="AGNL01043747">
    <property type="protein sequence ID" value="EJK50425.1"/>
    <property type="molecule type" value="Genomic_DNA"/>
</dbReference>
<dbReference type="AlphaFoldDB" id="K0RB14"/>
<sequence>MSRLINYKKPWDTSKSLQSNFPLGEKRSFRAEIQNPAGVVVSRETKEVYIPILTGAPNQSIEMTILWKHQSERYMDQAGVQPEARFTVAEDFMQGRALSCFRRLRDNPNGPYMPAVAANRTLAQYHRLLKDMHCDLFDETYCGNKVKQEVTKWKIDDYRSDPNQALSDLYVDQQHRLDEIKEMTEQHMHHRGAVWDDAFMIDLLRKRVPESEWDWLGETGFDPFDGNHTALQVAEKLDHKHKQAIKEAAKKQKRRKQKNEKLDNDGEKEENKRANADVDNRSNKRRCLHSDRDDDSDAINESSSGNDQSSSGDERSSDDEILSDDDGSREDDGSKVESDDDSYSSDRRDSTATTQAPAHGDSRVVLLNGMDCTWKNCLVNPESNKFDWEAAKQYRAGSVVHQAAAAVALSGASSRTAVSPVLSAGASSLPSAVHAVAQPIARTGLAACSSSAVRPVPLSGIPLRSSSGSSSALWWPIAIWPSFLIDGACFASATSTVSRQRPVFSPFISIITIISFQPNPVRTTSSPHPAFLSTDGACFRFSDQPDVSTGRVLDAPLSFVPHDRLVPDDLLGKPPSQLSLRHCASTAESLAFSMGRAESSDSIPQFCTDSVLDNLAWDPFH</sequence>
<comment type="caution">
    <text evidence="2">The sequence shown here is derived from an EMBL/GenBank/DDBJ whole genome shotgun (WGS) entry which is preliminary data.</text>
</comment>
<name>K0RB14_THAOC</name>
<gene>
    <name evidence="2" type="ORF">THAOC_30608</name>
</gene>
<proteinExistence type="predicted"/>
<dbReference type="Proteomes" id="UP000266841">
    <property type="component" value="Unassembled WGS sequence"/>
</dbReference>
<evidence type="ECO:0000313" key="3">
    <source>
        <dbReference type="Proteomes" id="UP000266841"/>
    </source>
</evidence>
<feature type="compositionally biased region" description="Acidic residues" evidence="1">
    <location>
        <begin position="316"/>
        <end position="329"/>
    </location>
</feature>
<evidence type="ECO:0000313" key="2">
    <source>
        <dbReference type="EMBL" id="EJK50425.1"/>
    </source>
</evidence>
<protein>
    <submittedName>
        <fullName evidence="2">Uncharacterized protein</fullName>
    </submittedName>
</protein>
<feature type="compositionally biased region" description="Basic and acidic residues" evidence="1">
    <location>
        <begin position="259"/>
        <end position="292"/>
    </location>
</feature>
<organism evidence="2 3">
    <name type="scientific">Thalassiosira oceanica</name>
    <name type="common">Marine diatom</name>
    <dbReference type="NCBI Taxonomy" id="159749"/>
    <lineage>
        <taxon>Eukaryota</taxon>
        <taxon>Sar</taxon>
        <taxon>Stramenopiles</taxon>
        <taxon>Ochrophyta</taxon>
        <taxon>Bacillariophyta</taxon>
        <taxon>Coscinodiscophyceae</taxon>
        <taxon>Thalassiosirophycidae</taxon>
        <taxon>Thalassiosirales</taxon>
        <taxon>Thalassiosiraceae</taxon>
        <taxon>Thalassiosira</taxon>
    </lineage>
</organism>
<accession>K0RB14</accession>
<evidence type="ECO:0000256" key="1">
    <source>
        <dbReference type="SAM" id="MobiDB-lite"/>
    </source>
</evidence>